<name>A0A7K0D0Z3_9NOCA</name>
<dbReference type="Proteomes" id="UP000438448">
    <property type="component" value="Unassembled WGS sequence"/>
</dbReference>
<dbReference type="AlphaFoldDB" id="A0A7K0D0Z3"/>
<evidence type="ECO:0000313" key="1">
    <source>
        <dbReference type="EMBL" id="MQY19341.1"/>
    </source>
</evidence>
<dbReference type="RefSeq" id="WP_406603811.1">
    <property type="nucleotide sequence ID" value="NZ_WEGK01000004.1"/>
</dbReference>
<proteinExistence type="predicted"/>
<dbReference type="EMBL" id="WEGK01000004">
    <property type="protein sequence ID" value="MQY19341.1"/>
    <property type="molecule type" value="Genomic_DNA"/>
</dbReference>
<reference evidence="1 2" key="1">
    <citation type="submission" date="2019-10" db="EMBL/GenBank/DDBJ databases">
        <title>Nocardia macrotermitis sp. nov. and Nocardia aurantia sp. nov., isolated from the gut of fungus growing-termite Macrotermes natalensis.</title>
        <authorList>
            <person name="Benndorf R."/>
            <person name="Schwitalla J."/>
            <person name="Martin K."/>
            <person name="De Beer W."/>
            <person name="Kaster A.-K."/>
            <person name="Vollmers J."/>
            <person name="Poulsen M."/>
            <person name="Beemelmanns C."/>
        </authorList>
    </citation>
    <scope>NUCLEOTIDE SEQUENCE [LARGE SCALE GENOMIC DNA]</scope>
    <source>
        <strain evidence="1 2">RB20</strain>
    </source>
</reference>
<comment type="caution">
    <text evidence="1">The sequence shown here is derived from an EMBL/GenBank/DDBJ whole genome shotgun (WGS) entry which is preliminary data.</text>
</comment>
<evidence type="ECO:0000313" key="2">
    <source>
        <dbReference type="Proteomes" id="UP000438448"/>
    </source>
</evidence>
<organism evidence="1 2">
    <name type="scientific">Nocardia macrotermitis</name>
    <dbReference type="NCBI Taxonomy" id="2585198"/>
    <lineage>
        <taxon>Bacteria</taxon>
        <taxon>Bacillati</taxon>
        <taxon>Actinomycetota</taxon>
        <taxon>Actinomycetes</taxon>
        <taxon>Mycobacteriales</taxon>
        <taxon>Nocardiaceae</taxon>
        <taxon>Nocardia</taxon>
    </lineage>
</organism>
<keyword evidence="2" id="KW-1185">Reference proteome</keyword>
<gene>
    <name evidence="1" type="ORF">NRB20_24260</name>
</gene>
<protein>
    <submittedName>
        <fullName evidence="1">Uncharacterized protein</fullName>
    </submittedName>
</protein>
<sequence>MIVMSTYMSASVSAPEGIEVNYHPERPMSFGDGVVPAGVDVRFTGTTAYLSLSIEDARALAEQLPQILMLHDAAERVAAEKAVA</sequence>
<accession>A0A7K0D0Z3</accession>